<protein>
    <submittedName>
        <fullName evidence="8">Cyclic nucleotide-binding protein</fullName>
    </submittedName>
</protein>
<feature type="transmembrane region" description="Helical" evidence="6">
    <location>
        <begin position="94"/>
        <end position="112"/>
    </location>
</feature>
<dbReference type="AlphaFoldDB" id="A0AA46DZG9"/>
<dbReference type="InterPro" id="IPR010920">
    <property type="entry name" value="LSM_dom_sf"/>
</dbReference>
<dbReference type="Pfam" id="PF21082">
    <property type="entry name" value="MS_channel_3rd"/>
    <property type="match status" value="1"/>
</dbReference>
<dbReference type="CDD" id="cd00038">
    <property type="entry name" value="CAP_ED"/>
    <property type="match status" value="1"/>
</dbReference>
<dbReference type="Gene3D" id="3.30.70.100">
    <property type="match status" value="1"/>
</dbReference>
<dbReference type="PANTHER" id="PTHR30221:SF1">
    <property type="entry name" value="SMALL-CONDUCTANCE MECHANOSENSITIVE CHANNEL"/>
    <property type="match status" value="1"/>
</dbReference>
<evidence type="ECO:0000256" key="6">
    <source>
        <dbReference type="SAM" id="Phobius"/>
    </source>
</evidence>
<dbReference type="InterPro" id="IPR014710">
    <property type="entry name" value="RmlC-like_jellyroll"/>
</dbReference>
<evidence type="ECO:0000256" key="3">
    <source>
        <dbReference type="ARBA" id="ARBA00022692"/>
    </source>
</evidence>
<comment type="subcellular location">
    <subcellularLocation>
        <location evidence="1">Endomembrane system</location>
        <topology evidence="1">Multi-pass membrane protein</topology>
    </subcellularLocation>
</comment>
<dbReference type="InterPro" id="IPR018488">
    <property type="entry name" value="cNMP-bd_CS"/>
</dbReference>
<dbReference type="InterPro" id="IPR011014">
    <property type="entry name" value="MscS_channel_TM-2"/>
</dbReference>
<evidence type="ECO:0000259" key="7">
    <source>
        <dbReference type="PROSITE" id="PS50042"/>
    </source>
</evidence>
<dbReference type="SUPFAM" id="SSF51206">
    <property type="entry name" value="cAMP-binding domain-like"/>
    <property type="match status" value="1"/>
</dbReference>
<dbReference type="PROSITE" id="PS00888">
    <property type="entry name" value="CNMP_BINDING_1"/>
    <property type="match status" value="1"/>
</dbReference>
<dbReference type="GO" id="GO:0016020">
    <property type="term" value="C:membrane"/>
    <property type="evidence" value="ECO:0007669"/>
    <property type="project" value="InterPro"/>
</dbReference>
<dbReference type="InterPro" id="IPR045275">
    <property type="entry name" value="MscS_archaea/bacteria_type"/>
</dbReference>
<evidence type="ECO:0000256" key="1">
    <source>
        <dbReference type="ARBA" id="ARBA00004127"/>
    </source>
</evidence>
<dbReference type="GO" id="GO:0012505">
    <property type="term" value="C:endomembrane system"/>
    <property type="evidence" value="ECO:0007669"/>
    <property type="project" value="UniProtKB-SubCell"/>
</dbReference>
<dbReference type="Pfam" id="PF00027">
    <property type="entry name" value="cNMP_binding"/>
    <property type="match status" value="1"/>
</dbReference>
<sequence length="485" mass="56535">MGIKGDILLIIILFFIFLMFLSKRIIKNFKKLNTYLFFILILVILREGFEYLFDFNNKTIGLYFITVTFLVIKILGIFLDETSYKIIHFEIPKLLRSVILIVIFIVSFFFALKKYYNINLTPFLTTSAILSAVIGLALQDTLTNFIAGIVLTSEKNFKRGDSVVVDNIEGKVNDTDWRSTKITKFGGGVVSIPNSILLKDKFINYYRKSKYRIDIEIGTSYNDPPNKVIKVLLEIAKNNKKVLKDPLPEVLIRQYGDFSIDYILRIWVVDDYLNRWSIKTDIYREIWYSFLRNGIKIPFPVRENIEIIKDVKEENKQEFENRKVLINKIEFLKSLSEKSKNELSKKIRVLRYGKGEIIVKEGEEGDSFFIIQSGIVDIFINNRKIANLKKGDFFGEMSLLTGNKRNATVVATTDLELLVLDKMTFRKIIENDKAILDILSEYLLKRGEENTKFNKDINDLSKKQNTNRADIKKSIFKKLINFFEF</sequence>
<keyword evidence="5 6" id="KW-0472">Membrane</keyword>
<dbReference type="PROSITE" id="PS50042">
    <property type="entry name" value="CNMP_BINDING_3"/>
    <property type="match status" value="1"/>
</dbReference>
<evidence type="ECO:0000313" key="8">
    <source>
        <dbReference type="EMBL" id="TDT71590.1"/>
    </source>
</evidence>
<evidence type="ECO:0000313" key="9">
    <source>
        <dbReference type="Proteomes" id="UP000294678"/>
    </source>
</evidence>
<name>A0AA46DZG9_9FUSO</name>
<dbReference type="Gene3D" id="1.10.287.1260">
    <property type="match status" value="1"/>
</dbReference>
<dbReference type="InterPro" id="IPR000595">
    <property type="entry name" value="cNMP-bd_dom"/>
</dbReference>
<dbReference type="Pfam" id="PF00924">
    <property type="entry name" value="MS_channel_2nd"/>
    <property type="match status" value="1"/>
</dbReference>
<dbReference type="PRINTS" id="PR00103">
    <property type="entry name" value="CAMPKINASE"/>
</dbReference>
<dbReference type="Gene3D" id="2.30.30.60">
    <property type="match status" value="1"/>
</dbReference>
<keyword evidence="9" id="KW-1185">Reference proteome</keyword>
<evidence type="ECO:0000256" key="2">
    <source>
        <dbReference type="ARBA" id="ARBA00008017"/>
    </source>
</evidence>
<dbReference type="PANTHER" id="PTHR30221">
    <property type="entry name" value="SMALL-CONDUCTANCE MECHANOSENSITIVE CHANNEL"/>
    <property type="match status" value="1"/>
</dbReference>
<gene>
    <name evidence="8" type="ORF">EV215_0968</name>
</gene>
<dbReference type="InterPro" id="IPR049278">
    <property type="entry name" value="MS_channel_C"/>
</dbReference>
<keyword evidence="4 6" id="KW-1133">Transmembrane helix</keyword>
<proteinExistence type="inferred from homology"/>
<evidence type="ECO:0000256" key="5">
    <source>
        <dbReference type="ARBA" id="ARBA00023136"/>
    </source>
</evidence>
<reference evidence="8 9" key="1">
    <citation type="submission" date="2019-03" db="EMBL/GenBank/DDBJ databases">
        <title>Genomic Encyclopedia of Type Strains, Phase IV (KMG-IV): sequencing the most valuable type-strain genomes for metagenomic binning, comparative biology and taxonomic classification.</title>
        <authorList>
            <person name="Goeker M."/>
        </authorList>
    </citation>
    <scope>NUCLEOTIDE SEQUENCE [LARGE SCALE GENOMIC DNA]</scope>
    <source>
        <strain evidence="8 9">DSM 100055</strain>
    </source>
</reference>
<dbReference type="EMBL" id="SOBG01000003">
    <property type="protein sequence ID" value="TDT71590.1"/>
    <property type="molecule type" value="Genomic_DNA"/>
</dbReference>
<dbReference type="Gene3D" id="2.60.120.10">
    <property type="entry name" value="Jelly Rolls"/>
    <property type="match status" value="1"/>
</dbReference>
<dbReference type="SUPFAM" id="SSF82861">
    <property type="entry name" value="Mechanosensitive channel protein MscS (YggB), transmembrane region"/>
    <property type="match status" value="1"/>
</dbReference>
<keyword evidence="3 6" id="KW-0812">Transmembrane</keyword>
<dbReference type="SMART" id="SM00100">
    <property type="entry name" value="cNMP"/>
    <property type="match status" value="1"/>
</dbReference>
<comment type="similarity">
    <text evidence="2">Belongs to the MscS (TC 1.A.23) family.</text>
</comment>
<dbReference type="InterPro" id="IPR023408">
    <property type="entry name" value="MscS_beta-dom_sf"/>
</dbReference>
<dbReference type="InterPro" id="IPR006685">
    <property type="entry name" value="MscS_channel_2nd"/>
</dbReference>
<organism evidence="8 9">
    <name type="scientific">Hypnocyclicus thermotrophus</name>
    <dbReference type="NCBI Taxonomy" id="1627895"/>
    <lineage>
        <taxon>Bacteria</taxon>
        <taxon>Fusobacteriati</taxon>
        <taxon>Fusobacteriota</taxon>
        <taxon>Fusobacteriia</taxon>
        <taxon>Fusobacteriales</taxon>
        <taxon>Fusobacteriaceae</taxon>
        <taxon>Hypnocyclicus</taxon>
    </lineage>
</organism>
<feature type="transmembrane region" description="Helical" evidence="6">
    <location>
        <begin position="60"/>
        <end position="79"/>
    </location>
</feature>
<dbReference type="GO" id="GO:0008381">
    <property type="term" value="F:mechanosensitive monoatomic ion channel activity"/>
    <property type="evidence" value="ECO:0007669"/>
    <property type="project" value="InterPro"/>
</dbReference>
<comment type="caution">
    <text evidence="8">The sequence shown here is derived from an EMBL/GenBank/DDBJ whole genome shotgun (WGS) entry which is preliminary data.</text>
</comment>
<dbReference type="SUPFAM" id="SSF50182">
    <property type="entry name" value="Sm-like ribonucleoproteins"/>
    <property type="match status" value="1"/>
</dbReference>
<feature type="transmembrane region" description="Helical" evidence="6">
    <location>
        <begin position="119"/>
        <end position="138"/>
    </location>
</feature>
<evidence type="ECO:0000256" key="4">
    <source>
        <dbReference type="ARBA" id="ARBA00022989"/>
    </source>
</evidence>
<dbReference type="InterPro" id="IPR018490">
    <property type="entry name" value="cNMP-bd_dom_sf"/>
</dbReference>
<dbReference type="Proteomes" id="UP000294678">
    <property type="component" value="Unassembled WGS sequence"/>
</dbReference>
<accession>A0AA46DZG9</accession>
<dbReference type="RefSeq" id="WP_134112849.1">
    <property type="nucleotide sequence ID" value="NZ_SOBG01000003.1"/>
</dbReference>
<feature type="transmembrane region" description="Helical" evidence="6">
    <location>
        <begin position="7"/>
        <end position="26"/>
    </location>
</feature>
<feature type="domain" description="Cyclic nucleotide-binding" evidence="7">
    <location>
        <begin position="331"/>
        <end position="446"/>
    </location>
</feature>
<feature type="transmembrane region" description="Helical" evidence="6">
    <location>
        <begin position="32"/>
        <end position="53"/>
    </location>
</feature>